<reference evidence="1" key="1">
    <citation type="submission" date="2014-11" db="EMBL/GenBank/DDBJ databases">
        <authorList>
            <person name="Amaro Gonzalez C."/>
        </authorList>
    </citation>
    <scope>NUCLEOTIDE SEQUENCE</scope>
</reference>
<accession>A0A0E9P759</accession>
<sequence>MYWADIVGIMNALKI</sequence>
<evidence type="ECO:0000313" key="1">
    <source>
        <dbReference type="EMBL" id="JAH00137.1"/>
    </source>
</evidence>
<proteinExistence type="predicted"/>
<reference evidence="1" key="2">
    <citation type="journal article" date="2015" name="Fish Shellfish Immunol.">
        <title>Early steps in the European eel (Anguilla anguilla)-Vibrio vulnificus interaction in the gills: Role of the RtxA13 toxin.</title>
        <authorList>
            <person name="Callol A."/>
            <person name="Pajuelo D."/>
            <person name="Ebbesson L."/>
            <person name="Teles M."/>
            <person name="MacKenzie S."/>
            <person name="Amaro C."/>
        </authorList>
    </citation>
    <scope>NUCLEOTIDE SEQUENCE</scope>
</reference>
<organism evidence="1">
    <name type="scientific">Anguilla anguilla</name>
    <name type="common">European freshwater eel</name>
    <name type="synonym">Muraena anguilla</name>
    <dbReference type="NCBI Taxonomy" id="7936"/>
    <lineage>
        <taxon>Eukaryota</taxon>
        <taxon>Metazoa</taxon>
        <taxon>Chordata</taxon>
        <taxon>Craniata</taxon>
        <taxon>Vertebrata</taxon>
        <taxon>Euteleostomi</taxon>
        <taxon>Actinopterygii</taxon>
        <taxon>Neopterygii</taxon>
        <taxon>Teleostei</taxon>
        <taxon>Anguilliformes</taxon>
        <taxon>Anguillidae</taxon>
        <taxon>Anguilla</taxon>
    </lineage>
</organism>
<protein>
    <submittedName>
        <fullName evidence="1">Uncharacterized protein</fullName>
    </submittedName>
</protein>
<dbReference type="EMBL" id="GBXM01108440">
    <property type="protein sequence ID" value="JAH00137.1"/>
    <property type="molecule type" value="Transcribed_RNA"/>
</dbReference>
<name>A0A0E9P759_ANGAN</name>